<dbReference type="Pfam" id="PF05254">
    <property type="entry name" value="UPF0203"/>
    <property type="match status" value="1"/>
</dbReference>
<keyword evidence="2" id="KW-1015">Disulfide bond</keyword>
<dbReference type="GO" id="GO:0005758">
    <property type="term" value="C:mitochondrial intermembrane space"/>
    <property type="evidence" value="ECO:0007669"/>
    <property type="project" value="TreeGrafter"/>
</dbReference>
<evidence type="ECO:0000256" key="1">
    <source>
        <dbReference type="ARBA" id="ARBA00006196"/>
    </source>
</evidence>
<sequence length="445" mass="51182">MVAHYITNDRQWDLRILEDHFGNIDIECILSILLAPTPREDMLIWHHSDTCYYTVKSGYHLAASLKSMEADCPSSSNRQWWNRIWSLKLHKKVKIFAWRFINDALSTAANLMDRKISTSLACSLCLCAWESVGHALFCCTRARTVWKISKCHVLMPNIGNLKGYDIFSYLATVNKDDDLKRIICIMWCIWSERNKEIYGSKSKIVEVICSYSDSYLAQYHRATAAAIPSQTPAAINCNQQSASSSFKQTISKWQPPGKDMYKLNIDAAIDSNGAIIGCLTKTEPTRHRHAPPSSMGMLSRKDKKTSDSSSSSSSSTSPCANFRAAYHNCFNRWYSEKFVKGQWEKEECISEWQKYKACLSEHLDDKHLSRFLEAEKSVVDHCGQSSHARLGAVRKEILNFLGILYRRKLSKKRSENWNEKSVIRVLFKYYKRDVEKENKPAIRLH</sequence>
<organism evidence="5 6">
    <name type="scientific">Cannabis sativa</name>
    <name type="common">Hemp</name>
    <name type="synonym">Marijuana</name>
    <dbReference type="NCBI Taxonomy" id="3483"/>
    <lineage>
        <taxon>Eukaryota</taxon>
        <taxon>Viridiplantae</taxon>
        <taxon>Streptophyta</taxon>
        <taxon>Embryophyta</taxon>
        <taxon>Tracheophyta</taxon>
        <taxon>Spermatophyta</taxon>
        <taxon>Magnoliopsida</taxon>
        <taxon>eudicotyledons</taxon>
        <taxon>Gunneridae</taxon>
        <taxon>Pentapetalae</taxon>
        <taxon>rosids</taxon>
        <taxon>fabids</taxon>
        <taxon>Rosales</taxon>
        <taxon>Cannabaceae</taxon>
        <taxon>Cannabis</taxon>
    </lineage>
</organism>
<feature type="region of interest" description="Disordered" evidence="3">
    <location>
        <begin position="284"/>
        <end position="319"/>
    </location>
</feature>
<evidence type="ECO:0000259" key="4">
    <source>
        <dbReference type="Pfam" id="PF13966"/>
    </source>
</evidence>
<dbReference type="Proteomes" id="UP000583929">
    <property type="component" value="Unassembled WGS sequence"/>
</dbReference>
<comment type="similarity">
    <text evidence="1">Belongs to the TRIAP1/MDM35 family.</text>
</comment>
<evidence type="ECO:0000313" key="5">
    <source>
        <dbReference type="EMBL" id="KAF4367054.1"/>
    </source>
</evidence>
<evidence type="ECO:0000256" key="2">
    <source>
        <dbReference type="ARBA" id="ARBA00023157"/>
    </source>
</evidence>
<dbReference type="PANTHER" id="PTHR46403">
    <property type="entry name" value="TP53-REGULATED INHIBITOR OF APOPTOSIS 1"/>
    <property type="match status" value="1"/>
</dbReference>
<dbReference type="PROSITE" id="PS51808">
    <property type="entry name" value="CHCH"/>
    <property type="match status" value="1"/>
</dbReference>
<proteinExistence type="inferred from homology"/>
<feature type="domain" description="Reverse transcriptase zinc-binding" evidence="4">
    <location>
        <begin position="53"/>
        <end position="146"/>
    </location>
</feature>
<dbReference type="InterPro" id="IPR007918">
    <property type="entry name" value="MDM35_apoptosis"/>
</dbReference>
<keyword evidence="6" id="KW-1185">Reference proteome</keyword>
<dbReference type="AlphaFoldDB" id="A0A7J6F8Q9"/>
<evidence type="ECO:0000256" key="3">
    <source>
        <dbReference type="SAM" id="MobiDB-lite"/>
    </source>
</evidence>
<gene>
    <name evidence="5" type="ORF">G4B88_016766</name>
</gene>
<name>A0A7J6F8Q9_CANSA</name>
<comment type="caution">
    <text evidence="5">The sequence shown here is derived from an EMBL/GenBank/DDBJ whole genome shotgun (WGS) entry which is preliminary data.</text>
</comment>
<evidence type="ECO:0000313" key="6">
    <source>
        <dbReference type="Proteomes" id="UP000583929"/>
    </source>
</evidence>
<reference evidence="5 6" key="1">
    <citation type="journal article" date="2020" name="bioRxiv">
        <title>Sequence and annotation of 42 cannabis genomes reveals extensive copy number variation in cannabinoid synthesis and pathogen resistance genes.</title>
        <authorList>
            <person name="Mckernan K.J."/>
            <person name="Helbert Y."/>
            <person name="Kane L.T."/>
            <person name="Ebling H."/>
            <person name="Zhang L."/>
            <person name="Liu B."/>
            <person name="Eaton Z."/>
            <person name="Mclaughlin S."/>
            <person name="Kingan S."/>
            <person name="Baybayan P."/>
            <person name="Concepcion G."/>
            <person name="Jordan M."/>
            <person name="Riva A."/>
            <person name="Barbazuk W."/>
            <person name="Harkins T."/>
        </authorList>
    </citation>
    <scope>NUCLEOTIDE SEQUENCE [LARGE SCALE GENOMIC DNA]</scope>
    <source>
        <strain evidence="6">cv. Jamaican Lion 4</strain>
        <tissue evidence="5">Leaf</tissue>
    </source>
</reference>
<protein>
    <recommendedName>
        <fullName evidence="4">Reverse transcriptase zinc-binding domain-containing protein</fullName>
    </recommendedName>
</protein>
<dbReference type="EMBL" id="JAATIQ010000248">
    <property type="protein sequence ID" value="KAF4367054.1"/>
    <property type="molecule type" value="Genomic_DNA"/>
</dbReference>
<dbReference type="Pfam" id="PF13966">
    <property type="entry name" value="zf-RVT"/>
    <property type="match status" value="1"/>
</dbReference>
<dbReference type="InterPro" id="IPR026960">
    <property type="entry name" value="RVT-Znf"/>
</dbReference>
<dbReference type="GO" id="GO:1990050">
    <property type="term" value="F:phosphatidic acid transfer activity"/>
    <property type="evidence" value="ECO:0007669"/>
    <property type="project" value="TreeGrafter"/>
</dbReference>
<feature type="compositionally biased region" description="Low complexity" evidence="3">
    <location>
        <begin position="307"/>
        <end position="317"/>
    </location>
</feature>
<dbReference type="GO" id="GO:0005829">
    <property type="term" value="C:cytosol"/>
    <property type="evidence" value="ECO:0007669"/>
    <property type="project" value="TreeGrafter"/>
</dbReference>
<dbReference type="GO" id="GO:0045332">
    <property type="term" value="P:phospholipid translocation"/>
    <property type="evidence" value="ECO:0007669"/>
    <property type="project" value="TreeGrafter"/>
</dbReference>
<dbReference type="PANTHER" id="PTHR46403:SF1">
    <property type="entry name" value="TP53-REGULATED INHIBITOR OF APOPTOSIS 1"/>
    <property type="match status" value="1"/>
</dbReference>
<dbReference type="GO" id="GO:0005634">
    <property type="term" value="C:nucleus"/>
    <property type="evidence" value="ECO:0007669"/>
    <property type="project" value="TreeGrafter"/>
</dbReference>
<accession>A0A7J6F8Q9</accession>